<keyword evidence="3" id="KW-0732">Signal</keyword>
<dbReference type="AlphaFoldDB" id="A0ABD3D4Y0"/>
<feature type="signal peptide" evidence="3">
    <location>
        <begin position="1"/>
        <end position="26"/>
    </location>
</feature>
<keyword evidence="2" id="KW-0446">Lipid-binding</keyword>
<dbReference type="InterPro" id="IPR033872">
    <property type="entry name" value="nsLTP2"/>
</dbReference>
<reference evidence="5" key="1">
    <citation type="journal article" date="2024" name="IScience">
        <title>Strigolactones Initiate the Formation of Haustorium-like Structures in Castilleja.</title>
        <authorList>
            <person name="Buerger M."/>
            <person name="Peterson D."/>
            <person name="Chory J."/>
        </authorList>
    </citation>
    <scope>NUCLEOTIDE SEQUENCE [LARGE SCALE GENOMIC DNA]</scope>
</reference>
<organism evidence="4 5">
    <name type="scientific">Castilleja foliolosa</name>
    <dbReference type="NCBI Taxonomy" id="1961234"/>
    <lineage>
        <taxon>Eukaryota</taxon>
        <taxon>Viridiplantae</taxon>
        <taxon>Streptophyta</taxon>
        <taxon>Embryophyta</taxon>
        <taxon>Tracheophyta</taxon>
        <taxon>Spermatophyta</taxon>
        <taxon>Magnoliopsida</taxon>
        <taxon>eudicotyledons</taxon>
        <taxon>Gunneridae</taxon>
        <taxon>Pentapetalae</taxon>
        <taxon>asterids</taxon>
        <taxon>lamiids</taxon>
        <taxon>Lamiales</taxon>
        <taxon>Orobanchaceae</taxon>
        <taxon>Pedicularideae</taxon>
        <taxon>Castillejinae</taxon>
        <taxon>Castilleja</taxon>
    </lineage>
</organism>
<keyword evidence="1" id="KW-0813">Transport</keyword>
<protein>
    <recommendedName>
        <fullName evidence="6">Bifunctional inhibitor/plant lipid transfer protein/seed storage helical domain-containing protein</fullName>
    </recommendedName>
</protein>
<evidence type="ECO:0000313" key="5">
    <source>
        <dbReference type="Proteomes" id="UP001632038"/>
    </source>
</evidence>
<gene>
    <name evidence="4" type="ORF">CASFOL_020603</name>
</gene>
<dbReference type="GO" id="GO:0008289">
    <property type="term" value="F:lipid binding"/>
    <property type="evidence" value="ECO:0007669"/>
    <property type="project" value="UniProtKB-KW"/>
</dbReference>
<proteinExistence type="predicted"/>
<evidence type="ECO:0000256" key="2">
    <source>
        <dbReference type="ARBA" id="ARBA00023121"/>
    </source>
</evidence>
<evidence type="ECO:0008006" key="6">
    <source>
        <dbReference type="Google" id="ProtNLM"/>
    </source>
</evidence>
<sequence length="101" mass="11044">MNSKLAWLIATTCLLVIVVFIDGVTSGPSCDSTRLNSCADVIQGKTQNVSKKCCDALYNEPRNCLCEYVKSDKLKNYTSSSAATKIAKDCKSYFPTQNCTN</sequence>
<evidence type="ECO:0000313" key="4">
    <source>
        <dbReference type="EMBL" id="KAL3636056.1"/>
    </source>
</evidence>
<dbReference type="EMBL" id="JAVIJP010000027">
    <property type="protein sequence ID" value="KAL3636056.1"/>
    <property type="molecule type" value="Genomic_DNA"/>
</dbReference>
<evidence type="ECO:0000256" key="3">
    <source>
        <dbReference type="SAM" id="SignalP"/>
    </source>
</evidence>
<accession>A0ABD3D4Y0</accession>
<dbReference type="SUPFAM" id="SSF47699">
    <property type="entry name" value="Bifunctional inhibitor/lipid-transfer protein/seed storage 2S albumin"/>
    <property type="match status" value="1"/>
</dbReference>
<dbReference type="Proteomes" id="UP001632038">
    <property type="component" value="Unassembled WGS sequence"/>
</dbReference>
<dbReference type="InterPro" id="IPR036312">
    <property type="entry name" value="Bifun_inhib/LTP/seed_sf"/>
</dbReference>
<comment type="caution">
    <text evidence="4">The sequence shown here is derived from an EMBL/GenBank/DDBJ whole genome shotgun (WGS) entry which is preliminary data.</text>
</comment>
<name>A0ABD3D4Y0_9LAMI</name>
<evidence type="ECO:0000256" key="1">
    <source>
        <dbReference type="ARBA" id="ARBA00022448"/>
    </source>
</evidence>
<keyword evidence="5" id="KW-1185">Reference proteome</keyword>
<dbReference type="PANTHER" id="PTHR33214:SF69">
    <property type="entry name" value="BIFUNCTIONAL INHIBITOR_LIPID-TRANSFER PROTEIN_SEED STORAGE 2S ALBUMIN SUPERFAMILY PROTEIN"/>
    <property type="match status" value="1"/>
</dbReference>
<feature type="chain" id="PRO_5044749067" description="Bifunctional inhibitor/plant lipid transfer protein/seed storage helical domain-containing protein" evidence="3">
    <location>
        <begin position="27"/>
        <end position="101"/>
    </location>
</feature>
<dbReference type="Gene3D" id="1.10.110.10">
    <property type="entry name" value="Plant lipid-transfer and hydrophobic proteins"/>
    <property type="match status" value="1"/>
</dbReference>
<dbReference type="PANTHER" id="PTHR33214">
    <property type="entry name" value="BIFUNCTIONAL INHIBITOR/LIPID-TRANSFER PROTEIN/SEED STORAGE 2S ALBUMIN SUPERFAMILY PROTEIN"/>
    <property type="match status" value="1"/>
</dbReference>